<dbReference type="OrthoDB" id="5953973at2759"/>
<organism evidence="1 2">
    <name type="scientific">Cryptotermes secundus</name>
    <dbReference type="NCBI Taxonomy" id="105785"/>
    <lineage>
        <taxon>Eukaryota</taxon>
        <taxon>Metazoa</taxon>
        <taxon>Ecdysozoa</taxon>
        <taxon>Arthropoda</taxon>
        <taxon>Hexapoda</taxon>
        <taxon>Insecta</taxon>
        <taxon>Pterygota</taxon>
        <taxon>Neoptera</taxon>
        <taxon>Polyneoptera</taxon>
        <taxon>Dictyoptera</taxon>
        <taxon>Blattodea</taxon>
        <taxon>Blattoidea</taxon>
        <taxon>Termitoidae</taxon>
        <taxon>Kalotermitidae</taxon>
        <taxon>Cryptotermitinae</taxon>
        <taxon>Cryptotermes</taxon>
    </lineage>
</organism>
<reference evidence="1 2" key="1">
    <citation type="submission" date="2017-12" db="EMBL/GenBank/DDBJ databases">
        <title>Hemimetabolous genomes reveal molecular basis of termite eusociality.</title>
        <authorList>
            <person name="Harrison M.C."/>
            <person name="Jongepier E."/>
            <person name="Robertson H.M."/>
            <person name="Arning N."/>
            <person name="Bitard-Feildel T."/>
            <person name="Chao H."/>
            <person name="Childers C.P."/>
            <person name="Dinh H."/>
            <person name="Doddapaneni H."/>
            <person name="Dugan S."/>
            <person name="Gowin J."/>
            <person name="Greiner C."/>
            <person name="Han Y."/>
            <person name="Hu H."/>
            <person name="Hughes D.S.T."/>
            <person name="Huylmans A.-K."/>
            <person name="Kemena C."/>
            <person name="Kremer L.P.M."/>
            <person name="Lee S.L."/>
            <person name="Lopez-Ezquerra A."/>
            <person name="Mallet L."/>
            <person name="Monroy-Kuhn J.M."/>
            <person name="Moser A."/>
            <person name="Murali S.C."/>
            <person name="Muzny D.M."/>
            <person name="Otani S."/>
            <person name="Piulachs M.-D."/>
            <person name="Poelchau M."/>
            <person name="Qu J."/>
            <person name="Schaub F."/>
            <person name="Wada-Katsumata A."/>
            <person name="Worley K.C."/>
            <person name="Xie Q."/>
            <person name="Ylla G."/>
            <person name="Poulsen M."/>
            <person name="Gibbs R.A."/>
            <person name="Schal C."/>
            <person name="Richards S."/>
            <person name="Belles X."/>
            <person name="Korb J."/>
            <person name="Bornberg-Bauer E."/>
        </authorList>
    </citation>
    <scope>NUCLEOTIDE SEQUENCE [LARGE SCALE GENOMIC DNA]</scope>
    <source>
        <tissue evidence="1">Whole body</tissue>
    </source>
</reference>
<sequence length="540" mass="59896">MVRPQVELSQQEMETPPALQRLWSRRMTITAPLPEEPDLGMLEDLFPSAQNDDEGPAKGAQCPLSTLHVQPDLCDSELSDCESYEEEHQKTKLPVHLDAANLGDIPARYVIPALKPHEFPAVGVYVDPRIVPGFRYRVRPIHDQNIFQATPEHVFNGRAVHLLSIGRGYSRRLTFEADTNTLNNNSNYFWSDSSPDGFAFELEVVSPGDKFTLHDANHVATGTLEILHNSAPQEEISQVVLSDGSVEKTVRLRALCKVEWFENGQSAVVMPIRGLAVAVKPRNGRQNASVTRVMNVTVGSHQRRGFTLSPGINDKWRHTTVLGESIGDVPTRYTITGLEAHELPVIGTYVDARIMPGFLYRVRPAGSKRLLFDGRSLRIISIGPGYGKRITFAPDEKSLNASNNFLWSDSHPDGLGFEPRAVHAGMKFAVTAGGQRLGEGSVFRADAVQQEEKQELVRDSQGTTVIKYIHIDVTCHITMDTTNEMRKPEPQVLRVSGTAVVSRRQAQAAAQLVRIENIGLSSQLNLLFVTQQAKLVFHPL</sequence>
<dbReference type="AlphaFoldDB" id="A0A2J7RBS3"/>
<accession>A0A2J7RBS3</accession>
<name>A0A2J7RBS3_9NEOP</name>
<comment type="caution">
    <text evidence="1">The sequence shown here is derived from an EMBL/GenBank/DDBJ whole genome shotgun (WGS) entry which is preliminary data.</text>
</comment>
<dbReference type="EMBL" id="NEVH01005891">
    <property type="protein sequence ID" value="PNF38294.1"/>
    <property type="molecule type" value="Genomic_DNA"/>
</dbReference>
<evidence type="ECO:0000313" key="1">
    <source>
        <dbReference type="EMBL" id="PNF38294.1"/>
    </source>
</evidence>
<dbReference type="Proteomes" id="UP000235965">
    <property type="component" value="Unassembled WGS sequence"/>
</dbReference>
<dbReference type="STRING" id="105785.A0A2J7RBS3"/>
<protein>
    <submittedName>
        <fullName evidence="1">Uncharacterized protein</fullName>
    </submittedName>
</protein>
<keyword evidence="2" id="KW-1185">Reference proteome</keyword>
<proteinExistence type="predicted"/>
<gene>
    <name evidence="1" type="ORF">B7P43_G11621</name>
</gene>
<dbReference type="InParanoid" id="A0A2J7RBS3"/>
<evidence type="ECO:0000313" key="2">
    <source>
        <dbReference type="Proteomes" id="UP000235965"/>
    </source>
</evidence>